<gene>
    <name evidence="3" type="ORF">Scinn_35610</name>
</gene>
<keyword evidence="4" id="KW-1185">Reference proteome</keyword>
<name>A0ABQ3NMU9_STRVG</name>
<dbReference type="RefSeq" id="WP_191870080.1">
    <property type="nucleotide sequence ID" value="NZ_BMRU01000056.1"/>
</dbReference>
<accession>A0ABQ3NMU9</accession>
<dbReference type="EMBL" id="BNDV01000008">
    <property type="protein sequence ID" value="GHI14098.1"/>
    <property type="molecule type" value="Genomic_DNA"/>
</dbReference>
<sequence length="131" mass="12593">MWIAVAAGSAAVVVGLILVAVLVDLDTADRVASIIGAVGGTVMLGLAVYTLNRPTDVAVAGARSVQAGGGIGRAVTGDNNRQQGAPPQLQIPAAGPSPSVTTTAPGVPGERGVAAGGSIGEAITGDGNQQT</sequence>
<dbReference type="Proteomes" id="UP000660554">
    <property type="component" value="Unassembled WGS sequence"/>
</dbReference>
<evidence type="ECO:0000313" key="4">
    <source>
        <dbReference type="Proteomes" id="UP000660554"/>
    </source>
</evidence>
<comment type="caution">
    <text evidence="3">The sequence shown here is derived from an EMBL/GenBank/DDBJ whole genome shotgun (WGS) entry which is preliminary data.</text>
</comment>
<feature type="transmembrane region" description="Helical" evidence="2">
    <location>
        <begin position="32"/>
        <end position="51"/>
    </location>
</feature>
<feature type="region of interest" description="Disordered" evidence="1">
    <location>
        <begin position="71"/>
        <end position="131"/>
    </location>
</feature>
<keyword evidence="2" id="KW-0472">Membrane</keyword>
<evidence type="ECO:0000256" key="1">
    <source>
        <dbReference type="SAM" id="MobiDB-lite"/>
    </source>
</evidence>
<keyword evidence="2" id="KW-0812">Transmembrane</keyword>
<organism evidence="3 4">
    <name type="scientific">Streptomyces virginiae</name>
    <name type="common">Streptomyces cinnamonensis</name>
    <dbReference type="NCBI Taxonomy" id="1961"/>
    <lineage>
        <taxon>Bacteria</taxon>
        <taxon>Bacillati</taxon>
        <taxon>Actinomycetota</taxon>
        <taxon>Actinomycetes</taxon>
        <taxon>Kitasatosporales</taxon>
        <taxon>Streptomycetaceae</taxon>
        <taxon>Streptomyces</taxon>
    </lineage>
</organism>
<protein>
    <submittedName>
        <fullName evidence="3">Uncharacterized protein</fullName>
    </submittedName>
</protein>
<feature type="transmembrane region" description="Helical" evidence="2">
    <location>
        <begin position="6"/>
        <end position="25"/>
    </location>
</feature>
<reference evidence="4" key="1">
    <citation type="submission" date="2020-09" db="EMBL/GenBank/DDBJ databases">
        <title>Whole genome shotgun sequence of Streptomyces cinnamonensis NBRC 15873.</title>
        <authorList>
            <person name="Komaki H."/>
            <person name="Tamura T."/>
        </authorList>
    </citation>
    <scope>NUCLEOTIDE SEQUENCE [LARGE SCALE GENOMIC DNA]</scope>
    <source>
        <strain evidence="4">NBRC 15873</strain>
    </source>
</reference>
<evidence type="ECO:0000313" key="3">
    <source>
        <dbReference type="EMBL" id="GHI14098.1"/>
    </source>
</evidence>
<proteinExistence type="predicted"/>
<evidence type="ECO:0000256" key="2">
    <source>
        <dbReference type="SAM" id="Phobius"/>
    </source>
</evidence>
<keyword evidence="2" id="KW-1133">Transmembrane helix</keyword>